<name>A0A3P7J7A0_STRVU</name>
<proteinExistence type="predicted"/>
<dbReference type="EMBL" id="UYYB01111691">
    <property type="protein sequence ID" value="VDM81181.1"/>
    <property type="molecule type" value="Genomic_DNA"/>
</dbReference>
<feature type="repeat" description="ANK" evidence="3">
    <location>
        <begin position="113"/>
        <end position="145"/>
    </location>
</feature>
<dbReference type="Pfam" id="PF12796">
    <property type="entry name" value="Ank_2"/>
    <property type="match status" value="1"/>
</dbReference>
<protein>
    <submittedName>
        <fullName evidence="4">Uncharacterized protein</fullName>
    </submittedName>
</protein>
<gene>
    <name evidence="4" type="ORF">SVUK_LOCUS16179</name>
</gene>
<dbReference type="InterPro" id="IPR036770">
    <property type="entry name" value="Ankyrin_rpt-contain_sf"/>
</dbReference>
<evidence type="ECO:0000313" key="4">
    <source>
        <dbReference type="EMBL" id="VDM81181.1"/>
    </source>
</evidence>
<dbReference type="Gene3D" id="1.25.40.20">
    <property type="entry name" value="Ankyrin repeat-containing domain"/>
    <property type="match status" value="1"/>
</dbReference>
<dbReference type="PROSITE" id="PS50088">
    <property type="entry name" value="ANK_REPEAT"/>
    <property type="match status" value="2"/>
</dbReference>
<dbReference type="InterPro" id="IPR002110">
    <property type="entry name" value="Ankyrin_rpt"/>
</dbReference>
<evidence type="ECO:0000256" key="2">
    <source>
        <dbReference type="ARBA" id="ARBA00023043"/>
    </source>
</evidence>
<dbReference type="PROSITE" id="PS50297">
    <property type="entry name" value="ANK_REP_REGION"/>
    <property type="match status" value="1"/>
</dbReference>
<keyword evidence="1" id="KW-0677">Repeat</keyword>
<evidence type="ECO:0000256" key="1">
    <source>
        <dbReference type="ARBA" id="ARBA00022737"/>
    </source>
</evidence>
<dbReference type="AlphaFoldDB" id="A0A3P7J7A0"/>
<dbReference type="PANTHER" id="PTHR24166:SF48">
    <property type="entry name" value="PROTEIN VAPYRIN"/>
    <property type="match status" value="1"/>
</dbReference>
<feature type="repeat" description="ANK" evidence="3">
    <location>
        <begin position="79"/>
        <end position="111"/>
    </location>
</feature>
<keyword evidence="5" id="KW-1185">Reference proteome</keyword>
<dbReference type="SMART" id="SM00248">
    <property type="entry name" value="ANK"/>
    <property type="match status" value="4"/>
</dbReference>
<dbReference type="SUPFAM" id="SSF48403">
    <property type="entry name" value="Ankyrin repeat"/>
    <property type="match status" value="1"/>
</dbReference>
<evidence type="ECO:0000313" key="5">
    <source>
        <dbReference type="Proteomes" id="UP000270094"/>
    </source>
</evidence>
<dbReference type="Proteomes" id="UP000270094">
    <property type="component" value="Unassembled WGS sequence"/>
</dbReference>
<evidence type="ECO:0000256" key="3">
    <source>
        <dbReference type="PROSITE-ProRule" id="PRU00023"/>
    </source>
</evidence>
<sequence>MPVHLALKTGNISLAELLLSHNTHQQSTAVDGAGDTLLHLSCRSGNLGEFDIRATGNISLAELLLSHNTHQQSTAVDGAGDTLLHLSCRSGNLDAVRVAIAAGCDDANMQNAIGRTPLHEVASLGDQNLLRVMFKLHANANIHDKVIIV</sequence>
<keyword evidence="2 3" id="KW-0040">ANK repeat</keyword>
<dbReference type="PANTHER" id="PTHR24166">
    <property type="entry name" value="ROLLING PEBBLES, ISOFORM B"/>
    <property type="match status" value="1"/>
</dbReference>
<accession>A0A3P7J7A0</accession>
<dbReference type="OrthoDB" id="195446at2759"/>
<dbReference type="InterPro" id="IPR050889">
    <property type="entry name" value="Dendritic_Spine_Reg/Scaffold"/>
</dbReference>
<organism evidence="4 5">
    <name type="scientific">Strongylus vulgaris</name>
    <name type="common">Blood worm</name>
    <dbReference type="NCBI Taxonomy" id="40348"/>
    <lineage>
        <taxon>Eukaryota</taxon>
        <taxon>Metazoa</taxon>
        <taxon>Ecdysozoa</taxon>
        <taxon>Nematoda</taxon>
        <taxon>Chromadorea</taxon>
        <taxon>Rhabditida</taxon>
        <taxon>Rhabditina</taxon>
        <taxon>Rhabditomorpha</taxon>
        <taxon>Strongyloidea</taxon>
        <taxon>Strongylidae</taxon>
        <taxon>Strongylus</taxon>
    </lineage>
</organism>
<reference evidence="4 5" key="1">
    <citation type="submission" date="2018-11" db="EMBL/GenBank/DDBJ databases">
        <authorList>
            <consortium name="Pathogen Informatics"/>
        </authorList>
    </citation>
    <scope>NUCLEOTIDE SEQUENCE [LARGE SCALE GENOMIC DNA]</scope>
</reference>